<dbReference type="InterPro" id="IPR023214">
    <property type="entry name" value="HAD_sf"/>
</dbReference>
<gene>
    <name evidence="1" type="ORF">OBBRIDRAFT_794242</name>
</gene>
<dbReference type="PANTHER" id="PTHR43611:SF3">
    <property type="entry name" value="FLAVIN MONONUCLEOTIDE HYDROLASE 1, CHLOROPLATIC"/>
    <property type="match status" value="1"/>
</dbReference>
<accession>A0A8E2AR82</accession>
<dbReference type="InterPro" id="IPR023198">
    <property type="entry name" value="PGP-like_dom2"/>
</dbReference>
<dbReference type="SUPFAM" id="SSF56784">
    <property type="entry name" value="HAD-like"/>
    <property type="match status" value="1"/>
</dbReference>
<reference evidence="1 2" key="1">
    <citation type="submission" date="2016-07" db="EMBL/GenBank/DDBJ databases">
        <title>Draft genome of the white-rot fungus Obba rivulosa 3A-2.</title>
        <authorList>
            <consortium name="DOE Joint Genome Institute"/>
            <person name="Miettinen O."/>
            <person name="Riley R."/>
            <person name="Acob R."/>
            <person name="Barry K."/>
            <person name="Cullen D."/>
            <person name="De Vries R."/>
            <person name="Hainaut M."/>
            <person name="Hatakka A."/>
            <person name="Henrissat B."/>
            <person name="Hilden K."/>
            <person name="Kuo R."/>
            <person name="Labutti K."/>
            <person name="Lipzen A."/>
            <person name="Makela M.R."/>
            <person name="Sandor L."/>
            <person name="Spatafora J.W."/>
            <person name="Grigoriev I.V."/>
            <person name="Hibbett D.S."/>
        </authorList>
    </citation>
    <scope>NUCLEOTIDE SEQUENCE [LARGE SCALE GENOMIC DNA]</scope>
    <source>
        <strain evidence="1 2">3A-2</strain>
    </source>
</reference>
<protein>
    <submittedName>
        <fullName evidence="1">Uncharacterized protein</fullName>
    </submittedName>
</protein>
<dbReference type="Gene3D" id="3.40.50.1000">
    <property type="entry name" value="HAD superfamily/HAD-like"/>
    <property type="match status" value="1"/>
</dbReference>
<dbReference type="Gene3D" id="1.10.150.240">
    <property type="entry name" value="Putative phosphatase, domain 2"/>
    <property type="match status" value="1"/>
</dbReference>
<name>A0A8E2AR82_9APHY</name>
<dbReference type="PANTHER" id="PTHR43611">
    <property type="entry name" value="ALPHA-D-GLUCOSE 1-PHOSPHATE PHOSPHATASE"/>
    <property type="match status" value="1"/>
</dbReference>
<dbReference type="OrthoDB" id="2012566at2759"/>
<organism evidence="1 2">
    <name type="scientific">Obba rivulosa</name>
    <dbReference type="NCBI Taxonomy" id="1052685"/>
    <lineage>
        <taxon>Eukaryota</taxon>
        <taxon>Fungi</taxon>
        <taxon>Dikarya</taxon>
        <taxon>Basidiomycota</taxon>
        <taxon>Agaricomycotina</taxon>
        <taxon>Agaricomycetes</taxon>
        <taxon>Polyporales</taxon>
        <taxon>Gelatoporiaceae</taxon>
        <taxon>Obba</taxon>
    </lineage>
</organism>
<dbReference type="AlphaFoldDB" id="A0A8E2AR82"/>
<dbReference type="EMBL" id="KV722426">
    <property type="protein sequence ID" value="OCH89461.1"/>
    <property type="molecule type" value="Genomic_DNA"/>
</dbReference>
<keyword evidence="2" id="KW-1185">Reference proteome</keyword>
<evidence type="ECO:0000313" key="2">
    <source>
        <dbReference type="Proteomes" id="UP000250043"/>
    </source>
</evidence>
<dbReference type="InterPro" id="IPR036412">
    <property type="entry name" value="HAD-like_sf"/>
</dbReference>
<proteinExistence type="predicted"/>
<sequence length="480" mass="54888">MAPPPPRTYFDFVLDVSDVLFDWPAELPSSIPRKVWRQIFWSKTWFDFERGRIDQAECYRSLAEEFKMPAEHILEEWGKVREVLHPNAPLLAAVRELKEQSEGKMRVYGAFNVTAPDYEYFRAKAGADWSLFDQVYASTTVRERMPNPSFYKAIYSDAGINPHTSVFLSHDLDNVVTPRAYGMHGVQLSLKDPKPAIRALRNLAGDPVQRGWEYMRNNAGKHVFETDTGVVMIENFGQLLILEATGDRSLVSFTEPPRWWNFFQGEGVLTYNAFLPDDNDTTCMGLSVLKPPEERVQSMMDDMLENRSDDGLPWTYVDRTMPRLDPSVCCNVLHLFYSHGRGHQLPEALDFVANSLDNRAYIEGTRYYVPDCFLWFVYRLLQATSDAGVHARLKELLRVRTMERVGSPGDPLAYAQRILVLSYFGIADEVDLRLLRALQCEDGGWEIGWIYKYGISGMLIGGRGWATAMAINAIEAFEKL</sequence>
<dbReference type="Proteomes" id="UP000250043">
    <property type="component" value="Unassembled WGS sequence"/>
</dbReference>
<evidence type="ECO:0000313" key="1">
    <source>
        <dbReference type="EMBL" id="OCH89461.1"/>
    </source>
</evidence>